<keyword evidence="3" id="KW-0378">Hydrolase</keyword>
<reference evidence="3 4" key="1">
    <citation type="submission" date="2020-08" db="EMBL/GenBank/DDBJ databases">
        <title>Genomic Encyclopedia of Type Strains, Phase III (KMG-III): the genomes of soil and plant-associated and newly described type strains.</title>
        <authorList>
            <person name="Whitman W."/>
        </authorList>
    </citation>
    <scope>NUCLEOTIDE SEQUENCE [LARGE SCALE GENOMIC DNA]</scope>
    <source>
        <strain evidence="3 4">CECT 8654</strain>
    </source>
</reference>
<dbReference type="PANTHER" id="PTHR43606">
    <property type="entry name" value="PHOSPHATASE, PUTATIVE (AFU_ORTHOLOGUE AFUA_6G08710)-RELATED"/>
    <property type="match status" value="1"/>
</dbReference>
<gene>
    <name evidence="3" type="ORF">FHR99_000990</name>
</gene>
<name>A0A7W4W4I9_9GAMM</name>
<dbReference type="PANTHER" id="PTHR43606:SF2">
    <property type="entry name" value="ALKALINE PHOSPHATASE FAMILY PROTEIN (AFU_ORTHOLOGUE AFUA_5G03860)"/>
    <property type="match status" value="1"/>
</dbReference>
<feature type="domain" description="Phospholipase D N-terminal" evidence="2">
    <location>
        <begin position="45"/>
        <end position="136"/>
    </location>
</feature>
<accession>A0A7W4W4I9</accession>
<dbReference type="EC" id="3.1.3.1" evidence="3"/>
<dbReference type="EMBL" id="JACHWY010000001">
    <property type="protein sequence ID" value="MBB3046754.1"/>
    <property type="molecule type" value="Genomic_DNA"/>
</dbReference>
<dbReference type="CDD" id="cd07389">
    <property type="entry name" value="MPP_PhoD"/>
    <property type="match status" value="1"/>
</dbReference>
<protein>
    <submittedName>
        <fullName evidence="3">Alkaline phosphatase D</fullName>
        <ecNumber evidence="3">3.1.3.1</ecNumber>
    </submittedName>
</protein>
<dbReference type="SUPFAM" id="SSF56300">
    <property type="entry name" value="Metallo-dependent phosphatases"/>
    <property type="match status" value="1"/>
</dbReference>
<keyword evidence="4" id="KW-1185">Reference proteome</keyword>
<dbReference type="Gene3D" id="2.60.40.380">
    <property type="entry name" value="Purple acid phosphatase-like, N-terminal"/>
    <property type="match status" value="1"/>
</dbReference>
<dbReference type="InterPro" id="IPR029052">
    <property type="entry name" value="Metallo-depent_PP-like"/>
</dbReference>
<dbReference type="Pfam" id="PF09423">
    <property type="entry name" value="PhoD"/>
    <property type="match status" value="1"/>
</dbReference>
<dbReference type="RefSeq" id="WP_183409426.1">
    <property type="nucleotide sequence ID" value="NZ_JACHWY010000001.1"/>
</dbReference>
<dbReference type="PROSITE" id="PS51257">
    <property type="entry name" value="PROKAR_LIPOPROTEIN"/>
    <property type="match status" value="1"/>
</dbReference>
<dbReference type="Proteomes" id="UP000537130">
    <property type="component" value="Unassembled WGS sequence"/>
</dbReference>
<comment type="caution">
    <text evidence="3">The sequence shown here is derived from an EMBL/GenBank/DDBJ whole genome shotgun (WGS) entry which is preliminary data.</text>
</comment>
<dbReference type="InterPro" id="IPR032093">
    <property type="entry name" value="PhoD_N"/>
</dbReference>
<dbReference type="AlphaFoldDB" id="A0A7W4W4I9"/>
<dbReference type="Pfam" id="PF16655">
    <property type="entry name" value="PhoD_N"/>
    <property type="match status" value="1"/>
</dbReference>
<dbReference type="PROSITE" id="PS51318">
    <property type="entry name" value="TAT"/>
    <property type="match status" value="1"/>
</dbReference>
<evidence type="ECO:0000259" key="1">
    <source>
        <dbReference type="Pfam" id="PF09423"/>
    </source>
</evidence>
<dbReference type="GO" id="GO:0004035">
    <property type="term" value="F:alkaline phosphatase activity"/>
    <property type="evidence" value="ECO:0007669"/>
    <property type="project" value="UniProtKB-EC"/>
</dbReference>
<dbReference type="InterPro" id="IPR006311">
    <property type="entry name" value="TAT_signal"/>
</dbReference>
<dbReference type="InterPro" id="IPR052900">
    <property type="entry name" value="Phospholipid_Metab_Enz"/>
</dbReference>
<evidence type="ECO:0000313" key="4">
    <source>
        <dbReference type="Proteomes" id="UP000537130"/>
    </source>
</evidence>
<dbReference type="InterPro" id="IPR038607">
    <property type="entry name" value="PhoD-like_sf"/>
</dbReference>
<sequence length="566" mass="63550">MHPLSRRRFLELTGALAGSVTLSTAMSGCSLLAGGRPLSAARFEHGVASGDPTGDGLIIWTRATPIEGDATQPVTLNWELALDREFTKLVRSGQVDCSASNDFTVKIDVRELSSGRDYFYRFQAKDEYSPVGKGKTLPAGSVDRVKFAVFSCSNYPAGYFNVYEHASGFTDIDYALHLGDFIYEYSDTGYASENAQRIGRTLADDNRGELFTVNDYRKRYAHYYTDRGLQALNAAVPVIAVWDDHEICNDTWNSGGENHNPGEGDFEARKLAAIQAYYEWVPIRPPMGEQSERIYRSFEFGDLVGLHMLDTRIIGRSKQLAMADFVDSNTGQFDQKGFQQALFDPQRSLLGEEQLGWLNQQVKQSKARWQLLGQQVLMGKMWFPAAAMAGKDRSKAGETIGHLATLKQKSLRGQKLAEQEQQMLQRKLPYNLDAWDGYPVEREMLYRTLAEKQGNVVVVAGDTHNAWHSKLIDKDGHYVGVEFATPSVSSPGMEHYLSLEPQTAEQLAKALPLLVDDLEYCNLKDRGHLQLTFSREEVVAEWLYVDNIESPEYRLSGRHQHVLSRA</sequence>
<dbReference type="Gene3D" id="3.60.21.70">
    <property type="entry name" value="PhoD-like phosphatase"/>
    <property type="match status" value="1"/>
</dbReference>
<evidence type="ECO:0000259" key="2">
    <source>
        <dbReference type="Pfam" id="PF16655"/>
    </source>
</evidence>
<organism evidence="3 4">
    <name type="scientific">Litorivivens lipolytica</name>
    <dbReference type="NCBI Taxonomy" id="1524264"/>
    <lineage>
        <taxon>Bacteria</taxon>
        <taxon>Pseudomonadati</taxon>
        <taxon>Pseudomonadota</taxon>
        <taxon>Gammaproteobacteria</taxon>
        <taxon>Litorivivens</taxon>
    </lineage>
</organism>
<feature type="domain" description="PhoD-like phosphatase metallophosphatase" evidence="1">
    <location>
        <begin position="147"/>
        <end position="542"/>
    </location>
</feature>
<proteinExistence type="predicted"/>
<dbReference type="InterPro" id="IPR018946">
    <property type="entry name" value="PhoD-like_MPP"/>
</dbReference>
<evidence type="ECO:0000313" key="3">
    <source>
        <dbReference type="EMBL" id="MBB3046754.1"/>
    </source>
</evidence>